<keyword evidence="7" id="KW-1185">Reference proteome</keyword>
<comment type="cofactor">
    <cofactor evidence="2">
        <name>Zn(2+)</name>
        <dbReference type="ChEBI" id="CHEBI:29105"/>
    </cofactor>
    <text evidence="2">Binds 1 zinc ion per subunit.</text>
</comment>
<dbReference type="SUPFAM" id="SSF49329">
    <property type="entry name" value="Cu,Zn superoxide dismutase-like"/>
    <property type="match status" value="1"/>
</dbReference>
<keyword evidence="4" id="KW-0732">Signal</keyword>
<reference evidence="6 7" key="1">
    <citation type="submission" date="2019-08" db="EMBL/GenBank/DDBJ databases">
        <title>Archangium and Cystobacter genomes.</title>
        <authorList>
            <person name="Chen I.-C.K."/>
            <person name="Wielgoss S."/>
        </authorList>
    </citation>
    <scope>NUCLEOTIDE SEQUENCE [LARGE SCALE GENOMIC DNA]</scope>
    <source>
        <strain evidence="6 7">Cbm 6</strain>
    </source>
</reference>
<evidence type="ECO:0000256" key="3">
    <source>
        <dbReference type="SAM" id="MobiDB-lite"/>
    </source>
</evidence>
<dbReference type="PROSITE" id="PS00332">
    <property type="entry name" value="SOD_CU_ZN_2"/>
    <property type="match status" value="1"/>
</dbReference>
<evidence type="ECO:0000259" key="5">
    <source>
        <dbReference type="Pfam" id="PF00080"/>
    </source>
</evidence>
<feature type="compositionally biased region" description="Basic and acidic residues" evidence="3">
    <location>
        <begin position="39"/>
        <end position="50"/>
    </location>
</feature>
<dbReference type="Proteomes" id="UP001611383">
    <property type="component" value="Chromosome"/>
</dbReference>
<name>A0ABY9WQP4_9BACT</name>
<dbReference type="Gene3D" id="2.60.40.200">
    <property type="entry name" value="Superoxide dismutase, copper/zinc binding domain"/>
    <property type="match status" value="1"/>
</dbReference>
<feature type="domain" description="Superoxide dismutase copper/zinc binding" evidence="5">
    <location>
        <begin position="73"/>
        <end position="202"/>
    </location>
</feature>
<evidence type="ECO:0000313" key="7">
    <source>
        <dbReference type="Proteomes" id="UP001611383"/>
    </source>
</evidence>
<dbReference type="InterPro" id="IPR024134">
    <property type="entry name" value="SOD_Cu/Zn_/chaperone"/>
</dbReference>
<dbReference type="PANTHER" id="PTHR10003">
    <property type="entry name" value="SUPEROXIDE DISMUTASE CU-ZN -RELATED"/>
    <property type="match status" value="1"/>
</dbReference>
<evidence type="ECO:0000256" key="4">
    <source>
        <dbReference type="SAM" id="SignalP"/>
    </source>
</evidence>
<dbReference type="InterPro" id="IPR036423">
    <property type="entry name" value="SOD-like_Cu/Zn_dom_sf"/>
</dbReference>
<comment type="function">
    <text evidence="2">Destroys radicals which are normally produced within the cells and which are toxic to biological systems.</text>
</comment>
<comment type="cofactor">
    <cofactor evidence="2">
        <name>Cu cation</name>
        <dbReference type="ChEBI" id="CHEBI:23378"/>
    </cofactor>
    <text evidence="2">Binds 1 copper ion per subunit.</text>
</comment>
<protein>
    <recommendedName>
        <fullName evidence="2">Superoxide dismutase [Cu-Zn]</fullName>
        <ecNumber evidence="2">1.15.1.1</ecNumber>
    </recommendedName>
</protein>
<comment type="similarity">
    <text evidence="1 2">Belongs to the Cu-Zn superoxide dismutase family.</text>
</comment>
<dbReference type="InterPro" id="IPR001424">
    <property type="entry name" value="SOD_Cu_Zn_dom"/>
</dbReference>
<gene>
    <name evidence="6" type="ORF">F0U60_12265</name>
</gene>
<comment type="catalytic activity">
    <reaction evidence="2">
        <text>2 superoxide + 2 H(+) = H2O2 + O2</text>
        <dbReference type="Rhea" id="RHEA:20696"/>
        <dbReference type="ChEBI" id="CHEBI:15378"/>
        <dbReference type="ChEBI" id="CHEBI:15379"/>
        <dbReference type="ChEBI" id="CHEBI:16240"/>
        <dbReference type="ChEBI" id="CHEBI:18421"/>
        <dbReference type="EC" id="1.15.1.1"/>
    </reaction>
</comment>
<dbReference type="CDD" id="cd00305">
    <property type="entry name" value="Cu-Zn_Superoxide_Dismutase"/>
    <property type="match status" value="1"/>
</dbReference>
<dbReference type="Pfam" id="PF00080">
    <property type="entry name" value="Sod_Cu"/>
    <property type="match status" value="1"/>
</dbReference>
<evidence type="ECO:0000256" key="1">
    <source>
        <dbReference type="ARBA" id="ARBA00010457"/>
    </source>
</evidence>
<organism evidence="6 7">
    <name type="scientific">Archangium minus</name>
    <dbReference type="NCBI Taxonomy" id="83450"/>
    <lineage>
        <taxon>Bacteria</taxon>
        <taxon>Pseudomonadati</taxon>
        <taxon>Myxococcota</taxon>
        <taxon>Myxococcia</taxon>
        <taxon>Myxococcales</taxon>
        <taxon>Cystobacterineae</taxon>
        <taxon>Archangiaceae</taxon>
        <taxon>Archangium</taxon>
    </lineage>
</organism>
<proteinExistence type="inferred from homology"/>
<dbReference type="EC" id="1.15.1.1" evidence="2"/>
<evidence type="ECO:0000313" key="6">
    <source>
        <dbReference type="EMBL" id="WNG44775.1"/>
    </source>
</evidence>
<keyword evidence="2" id="KW-0560">Oxidoreductase</keyword>
<dbReference type="EMBL" id="CP043494">
    <property type="protein sequence ID" value="WNG44775.1"/>
    <property type="molecule type" value="Genomic_DNA"/>
</dbReference>
<accession>A0ABY9WQP4</accession>
<evidence type="ECO:0000256" key="2">
    <source>
        <dbReference type="RuleBase" id="RU000393"/>
    </source>
</evidence>
<keyword evidence="2" id="KW-0479">Metal-binding</keyword>
<dbReference type="InterPro" id="IPR018152">
    <property type="entry name" value="SOD_Cu/Zn_BS"/>
</dbReference>
<sequence>MPAEKETLFMKIRALLTATALCLAGPAFAQGKAPAAKEKAAAKKEEKAATKPEAAAGATANVDVKDAKGQSLGSVTLTETPHGVLVKGSLSNIPPGEHAIHIHQTGKCEAPAGAAAFTTAGGHLNPAKKKHGVLAAEGKHEGDLPNLYVNTDGKVQFDFFAHGLKMKDVQDQDGAAIVVHATADDYKSDPAGNAGDRIACGLVEAQK</sequence>
<feature type="chain" id="PRO_5045269491" description="Superoxide dismutase [Cu-Zn]" evidence="4">
    <location>
        <begin position="30"/>
        <end position="207"/>
    </location>
</feature>
<keyword evidence="2" id="KW-0862">Zinc</keyword>
<feature type="region of interest" description="Disordered" evidence="3">
    <location>
        <begin position="39"/>
        <end position="58"/>
    </location>
</feature>
<keyword evidence="2" id="KW-0186">Copper</keyword>
<feature type="signal peptide" evidence="4">
    <location>
        <begin position="1"/>
        <end position="29"/>
    </location>
</feature>